<keyword evidence="1" id="KW-0812">Transmembrane</keyword>
<gene>
    <name evidence="2" type="ORF">IAA84_10675</name>
</gene>
<dbReference type="Proteomes" id="UP000824140">
    <property type="component" value="Unassembled WGS sequence"/>
</dbReference>
<reference evidence="2" key="2">
    <citation type="journal article" date="2021" name="PeerJ">
        <title>Extensive microbial diversity within the chicken gut microbiome revealed by metagenomics and culture.</title>
        <authorList>
            <person name="Gilroy R."/>
            <person name="Ravi A."/>
            <person name="Getino M."/>
            <person name="Pursley I."/>
            <person name="Horton D.L."/>
            <person name="Alikhan N.F."/>
            <person name="Baker D."/>
            <person name="Gharbi K."/>
            <person name="Hall N."/>
            <person name="Watson M."/>
            <person name="Adriaenssens E.M."/>
            <person name="Foster-Nyarko E."/>
            <person name="Jarju S."/>
            <person name="Secka A."/>
            <person name="Antonio M."/>
            <person name="Oren A."/>
            <person name="Chaudhuri R.R."/>
            <person name="La Ragione R."/>
            <person name="Hildebrand F."/>
            <person name="Pallen M.J."/>
        </authorList>
    </citation>
    <scope>NUCLEOTIDE SEQUENCE</scope>
    <source>
        <strain evidence="2">13766</strain>
    </source>
</reference>
<reference evidence="2" key="1">
    <citation type="submission" date="2020-10" db="EMBL/GenBank/DDBJ databases">
        <authorList>
            <person name="Gilroy R."/>
        </authorList>
    </citation>
    <scope>NUCLEOTIDE SEQUENCE</scope>
    <source>
        <strain evidence="2">13766</strain>
    </source>
</reference>
<organism evidence="2 3">
    <name type="scientific">Candidatus Alectryocaccomicrobium excrementavium</name>
    <dbReference type="NCBI Taxonomy" id="2840668"/>
    <lineage>
        <taxon>Bacteria</taxon>
        <taxon>Bacillati</taxon>
        <taxon>Bacillota</taxon>
        <taxon>Clostridia</taxon>
        <taxon>Candidatus Alectryocaccomicrobium</taxon>
    </lineage>
</organism>
<sequence length="442" mass="48229">MNRKDNWQALLMPVSEGFHNRVEETLEQIGKEAKSLQGHRKRTRTLRSLAVALVAALLLAGTALAVGRLAGILDFASPRVEDETARQYIEHNLATAQNGRICLTVREGYYDGEVARTILEIAPVRMEDSIVLHDWWHYPNGEGFFAPGETDWQEGSTHSISPSLEKAALPPGADGAIAVVGESKNYTEDKAEDLTNCRATAVREGNAVVLYIEGRIHSYVGKVDLGYSVYTENGEAVSVRFTLKEEGVENVPMEFAAVEFYGLALQKVCVQYTPFAAFLQVTYAPALSGEAVAESGAYDPTGIYYGTEGGHYGHAVPDCQGMANATEWTGQELLDMCRPPCPVCVVPDSTKDKNSFLAQYGWTFDLLAADGQSLLDADSPWTRYNNASLYGQPEKWRTVSLPLRPDASLGGALSLEPYLAEDDIAIEAPRIPCWLAETAPVG</sequence>
<evidence type="ECO:0000313" key="3">
    <source>
        <dbReference type="Proteomes" id="UP000824140"/>
    </source>
</evidence>
<feature type="transmembrane region" description="Helical" evidence="1">
    <location>
        <begin position="49"/>
        <end position="70"/>
    </location>
</feature>
<proteinExistence type="predicted"/>
<evidence type="ECO:0000256" key="1">
    <source>
        <dbReference type="SAM" id="Phobius"/>
    </source>
</evidence>
<dbReference type="EMBL" id="DVJN01000205">
    <property type="protein sequence ID" value="HIS93470.1"/>
    <property type="molecule type" value="Genomic_DNA"/>
</dbReference>
<comment type="caution">
    <text evidence="2">The sequence shown here is derived from an EMBL/GenBank/DDBJ whole genome shotgun (WGS) entry which is preliminary data.</text>
</comment>
<keyword evidence="1" id="KW-0472">Membrane</keyword>
<protein>
    <submittedName>
        <fullName evidence="2">Uncharacterized protein</fullName>
    </submittedName>
</protein>
<evidence type="ECO:0000313" key="2">
    <source>
        <dbReference type="EMBL" id="HIS93470.1"/>
    </source>
</evidence>
<name>A0A9D1G2V8_9FIRM</name>
<keyword evidence="1" id="KW-1133">Transmembrane helix</keyword>
<accession>A0A9D1G2V8</accession>
<dbReference type="AlphaFoldDB" id="A0A9D1G2V8"/>